<reference evidence="1 2" key="1">
    <citation type="submission" date="2015-12" db="EMBL/GenBank/DDBJ databases">
        <title>Genome sequence of Aneurinibacillus soli.</title>
        <authorList>
            <person name="Lee J.S."/>
            <person name="Lee K.C."/>
            <person name="Kim K.K."/>
            <person name="Lee B.W."/>
        </authorList>
    </citation>
    <scope>NUCLEOTIDE SEQUENCE [LARGE SCALE GENOMIC DNA]</scope>
    <source>
        <strain evidence="1 2">CB4</strain>
    </source>
</reference>
<dbReference type="RefSeq" id="WP_096466922.1">
    <property type="nucleotide sequence ID" value="NZ_AP017312.1"/>
</dbReference>
<dbReference type="Proteomes" id="UP000217696">
    <property type="component" value="Chromosome"/>
</dbReference>
<dbReference type="OrthoDB" id="2679344at2"/>
<sequence>MEAIEGLDRLHLRFVRLRHVVEQKRLEVQWLEDEVRTCFQVNDMAGIADLALERDYLLRWIAAIEAFVTKWETKWEQHEAASGWMASGIHAVDPRE</sequence>
<dbReference type="KEGG" id="asoc:CB4_03410"/>
<evidence type="ECO:0000313" key="2">
    <source>
        <dbReference type="Proteomes" id="UP000217696"/>
    </source>
</evidence>
<accession>A0A0U5BG17</accession>
<proteinExistence type="predicted"/>
<keyword evidence="2" id="KW-1185">Reference proteome</keyword>
<dbReference type="EMBL" id="AP017312">
    <property type="protein sequence ID" value="BAU29223.1"/>
    <property type="molecule type" value="Genomic_DNA"/>
</dbReference>
<protein>
    <submittedName>
        <fullName evidence="1">Uncharacterized protein</fullName>
    </submittedName>
</protein>
<gene>
    <name evidence="1" type="ORF">CB4_03410</name>
</gene>
<name>A0A0U5BG17_9BACL</name>
<organism evidence="1 2">
    <name type="scientific">Aneurinibacillus soli</name>
    <dbReference type="NCBI Taxonomy" id="1500254"/>
    <lineage>
        <taxon>Bacteria</taxon>
        <taxon>Bacillati</taxon>
        <taxon>Bacillota</taxon>
        <taxon>Bacilli</taxon>
        <taxon>Bacillales</taxon>
        <taxon>Paenibacillaceae</taxon>
        <taxon>Aneurinibacillus group</taxon>
        <taxon>Aneurinibacillus</taxon>
    </lineage>
</organism>
<evidence type="ECO:0000313" key="1">
    <source>
        <dbReference type="EMBL" id="BAU29223.1"/>
    </source>
</evidence>
<dbReference type="AlphaFoldDB" id="A0A0U5BG17"/>